<sequence length="363" mass="40120">MWQRICSRGRAHHLGIGAYIPRSCSTCGTSLEVDLFASLGNAHCPPGPLNLDALAHDWPGLELYAFPPLFPLIQAVLDRTRMAEHCQLLVAPYWPRQPWFSLLLSLLSGTPWQLPVRPELPASVASETAPPQSVGLATELHQWFMLGLQEGVMYTMQSARAPATTAAYQLRWRLFCSWCTGIEVVPESCGVQYVLQYLQSCLDEGLAASSLRGYLAAISTRHVGWMDMPVGHYPLVSRFMKGVRRLCPSRTRSMANWDLDVVLAALAKPPFEPLESASLKHLSMKVGFLVAITSMKRVGELHAFSVSSTRWTPVGGVSLRPNSSFLPKFLLTTPWQWQGSLGLPPACCALCGHWLPMWSGHGQ</sequence>
<keyword evidence="1" id="KW-0238">DNA-binding</keyword>
<dbReference type="PANTHER" id="PTHR35617:SF3">
    <property type="entry name" value="CORE-BINDING (CB) DOMAIN-CONTAINING PROTEIN"/>
    <property type="match status" value="1"/>
</dbReference>
<proteinExistence type="predicted"/>
<accession>A0ABM3CH80</accession>
<evidence type="ECO:0000313" key="3">
    <source>
        <dbReference type="RefSeq" id="XP_045545921.1"/>
    </source>
</evidence>
<protein>
    <submittedName>
        <fullName evidence="3">Uncharacterized protein</fullName>
    </submittedName>
</protein>
<dbReference type="Proteomes" id="UP001652741">
    <property type="component" value="Chromosome ssa11"/>
</dbReference>
<name>A0ABM3CH80_SALSA</name>
<keyword evidence="2" id="KW-1185">Reference proteome</keyword>
<dbReference type="Gene3D" id="1.10.150.130">
    <property type="match status" value="1"/>
</dbReference>
<dbReference type="SUPFAM" id="SSF47823">
    <property type="entry name" value="lambda integrase-like, N-terminal domain"/>
    <property type="match status" value="1"/>
</dbReference>
<organism evidence="2 3">
    <name type="scientific">Salmo salar</name>
    <name type="common">Atlantic salmon</name>
    <dbReference type="NCBI Taxonomy" id="8030"/>
    <lineage>
        <taxon>Eukaryota</taxon>
        <taxon>Metazoa</taxon>
        <taxon>Chordata</taxon>
        <taxon>Craniata</taxon>
        <taxon>Vertebrata</taxon>
        <taxon>Euteleostomi</taxon>
        <taxon>Actinopterygii</taxon>
        <taxon>Neopterygii</taxon>
        <taxon>Teleostei</taxon>
        <taxon>Protacanthopterygii</taxon>
        <taxon>Salmoniformes</taxon>
        <taxon>Salmonidae</taxon>
        <taxon>Salmoninae</taxon>
        <taxon>Salmo</taxon>
    </lineage>
</organism>
<dbReference type="GeneID" id="106563316"/>
<dbReference type="PANTHER" id="PTHR35617">
    <property type="entry name" value="PHAGE_INTEGRASE DOMAIN-CONTAINING PROTEIN"/>
    <property type="match status" value="1"/>
</dbReference>
<gene>
    <name evidence="3" type="primary">LOC106563316</name>
</gene>
<dbReference type="InterPro" id="IPR010998">
    <property type="entry name" value="Integrase_recombinase_N"/>
</dbReference>
<dbReference type="RefSeq" id="XP_045545921.1">
    <property type="nucleotide sequence ID" value="XM_045689965.1"/>
</dbReference>
<evidence type="ECO:0000313" key="2">
    <source>
        <dbReference type="Proteomes" id="UP001652741"/>
    </source>
</evidence>
<evidence type="ECO:0000256" key="1">
    <source>
        <dbReference type="ARBA" id="ARBA00023125"/>
    </source>
</evidence>
<reference evidence="3" key="1">
    <citation type="submission" date="2025-08" db="UniProtKB">
        <authorList>
            <consortium name="RefSeq"/>
        </authorList>
    </citation>
    <scope>IDENTIFICATION</scope>
</reference>